<dbReference type="AlphaFoldDB" id="A0A5C6B2L9"/>
<protein>
    <submittedName>
        <fullName evidence="1">Uncharacterized protein</fullName>
    </submittedName>
</protein>
<name>A0A5C6B2L9_9BACT</name>
<dbReference type="Proteomes" id="UP000320176">
    <property type="component" value="Unassembled WGS sequence"/>
</dbReference>
<keyword evidence="2" id="KW-1185">Reference proteome</keyword>
<accession>A0A5C6B2L9</accession>
<gene>
    <name evidence="1" type="ORF">Pla52n_13840</name>
</gene>
<reference evidence="1 2" key="1">
    <citation type="submission" date="2019-02" db="EMBL/GenBank/DDBJ databases">
        <title>Deep-cultivation of Planctomycetes and their phenomic and genomic characterization uncovers novel biology.</title>
        <authorList>
            <person name="Wiegand S."/>
            <person name="Jogler M."/>
            <person name="Boedeker C."/>
            <person name="Pinto D."/>
            <person name="Vollmers J."/>
            <person name="Rivas-Marin E."/>
            <person name="Kohn T."/>
            <person name="Peeters S.H."/>
            <person name="Heuer A."/>
            <person name="Rast P."/>
            <person name="Oberbeckmann S."/>
            <person name="Bunk B."/>
            <person name="Jeske O."/>
            <person name="Meyerdierks A."/>
            <person name="Storesund J.E."/>
            <person name="Kallscheuer N."/>
            <person name="Luecker S."/>
            <person name="Lage O.M."/>
            <person name="Pohl T."/>
            <person name="Merkel B.J."/>
            <person name="Hornburger P."/>
            <person name="Mueller R.-W."/>
            <person name="Bruemmer F."/>
            <person name="Labrenz M."/>
            <person name="Spormann A.M."/>
            <person name="Op Den Camp H."/>
            <person name="Overmann J."/>
            <person name="Amann R."/>
            <person name="Jetten M.S.M."/>
            <person name="Mascher T."/>
            <person name="Medema M.H."/>
            <person name="Devos D.P."/>
            <person name="Kaster A.-K."/>
            <person name="Ovreas L."/>
            <person name="Rohde M."/>
            <person name="Galperin M.Y."/>
            <person name="Jogler C."/>
        </authorList>
    </citation>
    <scope>NUCLEOTIDE SEQUENCE [LARGE SCALE GENOMIC DNA]</scope>
    <source>
        <strain evidence="1 2">Pla52n</strain>
    </source>
</reference>
<proteinExistence type="predicted"/>
<organism evidence="1 2">
    <name type="scientific">Stieleria varia</name>
    <dbReference type="NCBI Taxonomy" id="2528005"/>
    <lineage>
        <taxon>Bacteria</taxon>
        <taxon>Pseudomonadati</taxon>
        <taxon>Planctomycetota</taxon>
        <taxon>Planctomycetia</taxon>
        <taxon>Pirellulales</taxon>
        <taxon>Pirellulaceae</taxon>
        <taxon>Stieleria</taxon>
    </lineage>
</organism>
<comment type="caution">
    <text evidence="1">The sequence shown here is derived from an EMBL/GenBank/DDBJ whole genome shotgun (WGS) entry which is preliminary data.</text>
</comment>
<evidence type="ECO:0000313" key="1">
    <source>
        <dbReference type="EMBL" id="TWU05669.1"/>
    </source>
</evidence>
<dbReference type="EMBL" id="SJPN01000002">
    <property type="protein sequence ID" value="TWU05669.1"/>
    <property type="molecule type" value="Genomic_DNA"/>
</dbReference>
<sequence>MKYGVATLIFRSGMRFGYVPDALMLCDHTDCVCKVIVHATA</sequence>
<evidence type="ECO:0000313" key="2">
    <source>
        <dbReference type="Proteomes" id="UP000320176"/>
    </source>
</evidence>